<dbReference type="InterPro" id="IPR036838">
    <property type="entry name" value="Ribosomal_uS10_dom_sf"/>
</dbReference>
<keyword evidence="4" id="KW-0963">Cytoplasm</keyword>
<keyword evidence="6" id="KW-0687">Ribonucleoprotein</keyword>
<dbReference type="AlphaFoldDB" id="Q4UAD7"/>
<evidence type="ECO:0000256" key="7">
    <source>
        <dbReference type="ARBA" id="ARBA00035162"/>
    </source>
</evidence>
<evidence type="ECO:0000256" key="9">
    <source>
        <dbReference type="ARBA" id="ARBA00045746"/>
    </source>
</evidence>
<dbReference type="GO" id="GO:0005829">
    <property type="term" value="C:cytosol"/>
    <property type="evidence" value="ECO:0007669"/>
    <property type="project" value="UniProtKB-ARBA"/>
</dbReference>
<gene>
    <name evidence="11" type="ORF">TA09350</name>
</gene>
<dbReference type="GeneID" id="3863282"/>
<accession>Q4UAD7</accession>
<dbReference type="SMART" id="SM01403">
    <property type="entry name" value="Ribosomal_S10"/>
    <property type="match status" value="1"/>
</dbReference>
<evidence type="ECO:0000256" key="5">
    <source>
        <dbReference type="ARBA" id="ARBA00022980"/>
    </source>
</evidence>
<dbReference type="InParanoid" id="Q4UAD7"/>
<dbReference type="FunCoup" id="Q4UAD7">
    <property type="interactions" value="321"/>
</dbReference>
<evidence type="ECO:0000256" key="2">
    <source>
        <dbReference type="ARBA" id="ARBA00007102"/>
    </source>
</evidence>
<dbReference type="SUPFAM" id="SSF54999">
    <property type="entry name" value="Ribosomal protein S10"/>
    <property type="match status" value="1"/>
</dbReference>
<evidence type="ECO:0000256" key="6">
    <source>
        <dbReference type="ARBA" id="ARBA00023274"/>
    </source>
</evidence>
<comment type="similarity">
    <text evidence="2">Belongs to the universal ribosomal protein uS10 family.</text>
</comment>
<dbReference type="InterPro" id="IPR001848">
    <property type="entry name" value="Ribosomal_uS10"/>
</dbReference>
<dbReference type="Pfam" id="PF00338">
    <property type="entry name" value="Ribosomal_S10"/>
    <property type="match status" value="1"/>
</dbReference>
<evidence type="ECO:0000313" key="11">
    <source>
        <dbReference type="EMBL" id="CAI76214.1"/>
    </source>
</evidence>
<comment type="subunit">
    <text evidence="3">Component of the 40S small ribosomal subunit.</text>
</comment>
<dbReference type="FunFam" id="3.30.70.600:FF:000011">
    <property type="entry name" value="Uncharacterized protein"/>
    <property type="match status" value="1"/>
</dbReference>
<evidence type="ECO:0000256" key="4">
    <source>
        <dbReference type="ARBA" id="ARBA00022490"/>
    </source>
</evidence>
<keyword evidence="12" id="KW-1185">Reference proteome</keyword>
<evidence type="ECO:0000256" key="3">
    <source>
        <dbReference type="ARBA" id="ARBA00011542"/>
    </source>
</evidence>
<dbReference type="eggNOG" id="KOG0900">
    <property type="taxonomic scope" value="Eukaryota"/>
</dbReference>
<dbReference type="InterPro" id="IPR005729">
    <property type="entry name" value="Ribosomal_uS10_euk/arc"/>
</dbReference>
<evidence type="ECO:0000256" key="8">
    <source>
        <dbReference type="ARBA" id="ARBA00035450"/>
    </source>
</evidence>
<dbReference type="Proteomes" id="UP000001950">
    <property type="component" value="Chromosome 4"/>
</dbReference>
<dbReference type="Gene3D" id="3.30.70.600">
    <property type="entry name" value="Ribosomal protein S10 domain"/>
    <property type="match status" value="1"/>
</dbReference>
<dbReference type="GO" id="GO:0015935">
    <property type="term" value="C:small ribosomal subunit"/>
    <property type="evidence" value="ECO:0007669"/>
    <property type="project" value="InterPro"/>
</dbReference>
<sequence>MDKDTKVGEYDEDNRIHKIRLTLVSRDLKSIEKACRDIINGAKEKNLRVIGPVRMPVRKLKLTTRKSPCGEVNVVLGTNTWDRFEMRIYKRLIDLHSSSAVVRKITSIPLDPGVEVEVSI</sequence>
<dbReference type="EMBL" id="CR940353">
    <property type="protein sequence ID" value="CAI76214.1"/>
    <property type="molecule type" value="Genomic_DNA"/>
</dbReference>
<dbReference type="VEuPathDB" id="PiroplasmaDB:TA09350"/>
<comment type="function">
    <text evidence="9">Component of the small ribosomal subunit. The ribosome is a large ribonucleoprotein complex responsible for the synthesis of proteins in the cell.</text>
</comment>
<feature type="domain" description="Small ribosomal subunit protein uS10" evidence="10">
    <location>
        <begin position="20"/>
        <end position="119"/>
    </location>
</feature>
<dbReference type="RefSeq" id="XP_952839.1">
    <property type="nucleotide sequence ID" value="XM_947746.1"/>
</dbReference>
<dbReference type="NCBIfam" id="TIGR01046">
    <property type="entry name" value="uS10_euk_arch"/>
    <property type="match status" value="1"/>
</dbReference>
<dbReference type="OrthoDB" id="10248551at2759"/>
<dbReference type="OMA" id="IHKRVIH"/>
<evidence type="ECO:0000313" key="12">
    <source>
        <dbReference type="Proteomes" id="UP000001950"/>
    </source>
</evidence>
<proteinExistence type="inferred from homology"/>
<name>Q4UAD7_THEAN</name>
<dbReference type="PANTHER" id="PTHR11700">
    <property type="entry name" value="30S RIBOSOMAL PROTEIN S10 FAMILY MEMBER"/>
    <property type="match status" value="1"/>
</dbReference>
<keyword evidence="5 11" id="KW-0689">Ribosomal protein</keyword>
<comment type="subcellular location">
    <subcellularLocation>
        <location evidence="1">Cytoplasm</location>
    </subcellularLocation>
</comment>
<dbReference type="HAMAP" id="MF_00508">
    <property type="entry name" value="Ribosomal_uS10"/>
    <property type="match status" value="1"/>
</dbReference>
<dbReference type="PRINTS" id="PR00971">
    <property type="entry name" value="RIBOSOMALS10"/>
</dbReference>
<dbReference type="KEGG" id="tan:TA09350"/>
<dbReference type="InterPro" id="IPR027486">
    <property type="entry name" value="Ribosomal_uS10_dom"/>
</dbReference>
<evidence type="ECO:0000259" key="10">
    <source>
        <dbReference type="SMART" id="SM01403"/>
    </source>
</evidence>
<dbReference type="STRING" id="5874.Q4UAD7"/>
<evidence type="ECO:0000256" key="1">
    <source>
        <dbReference type="ARBA" id="ARBA00004496"/>
    </source>
</evidence>
<organism evidence="11 12">
    <name type="scientific">Theileria annulata</name>
    <dbReference type="NCBI Taxonomy" id="5874"/>
    <lineage>
        <taxon>Eukaryota</taxon>
        <taxon>Sar</taxon>
        <taxon>Alveolata</taxon>
        <taxon>Apicomplexa</taxon>
        <taxon>Aconoidasida</taxon>
        <taxon>Piroplasmida</taxon>
        <taxon>Theileriidae</taxon>
        <taxon>Theileria</taxon>
    </lineage>
</organism>
<dbReference type="GO" id="GO:0006412">
    <property type="term" value="P:translation"/>
    <property type="evidence" value="ECO:0007669"/>
    <property type="project" value="InterPro"/>
</dbReference>
<dbReference type="GO" id="GO:0003735">
    <property type="term" value="F:structural constituent of ribosome"/>
    <property type="evidence" value="ECO:0007669"/>
    <property type="project" value="InterPro"/>
</dbReference>
<protein>
    <recommendedName>
        <fullName evidence="7">Small ribosomal subunit protein uS10</fullName>
    </recommendedName>
    <alternativeName>
        <fullName evidence="8">40S ribosomal protein S20</fullName>
    </alternativeName>
</protein>
<reference evidence="11 12" key="1">
    <citation type="journal article" date="2005" name="Science">
        <title>Genome of the host-cell transforming parasite Theileria annulata compared with T. parva.</title>
        <authorList>
            <person name="Pain A."/>
            <person name="Renauld H."/>
            <person name="Berriman M."/>
            <person name="Murphy L."/>
            <person name="Yeats C.A."/>
            <person name="Weir W."/>
            <person name="Kerhornou A."/>
            <person name="Aslett M."/>
            <person name="Bishop R."/>
            <person name="Bouchier C."/>
            <person name="Cochet M."/>
            <person name="Coulson R.M.R."/>
            <person name="Cronin A."/>
            <person name="de Villiers E.P."/>
            <person name="Fraser A."/>
            <person name="Fosker N."/>
            <person name="Gardner M."/>
            <person name="Goble A."/>
            <person name="Griffiths-Jones S."/>
            <person name="Harris D.E."/>
            <person name="Katzer F."/>
            <person name="Larke N."/>
            <person name="Lord A."/>
            <person name="Maser P."/>
            <person name="McKellar S."/>
            <person name="Mooney P."/>
            <person name="Morton F."/>
            <person name="Nene V."/>
            <person name="O'Neil S."/>
            <person name="Price C."/>
            <person name="Quail M.A."/>
            <person name="Rabbinowitsch E."/>
            <person name="Rawlings N.D."/>
            <person name="Rutter S."/>
            <person name="Saunders D."/>
            <person name="Seeger K."/>
            <person name="Shah T."/>
            <person name="Squares R."/>
            <person name="Squares S."/>
            <person name="Tivey A."/>
            <person name="Walker A.R."/>
            <person name="Woodward J."/>
            <person name="Dobbelaere D.A.E."/>
            <person name="Langsley G."/>
            <person name="Rajandream M.A."/>
            <person name="McKeever D."/>
            <person name="Shiels B."/>
            <person name="Tait A."/>
            <person name="Barrell B.G."/>
            <person name="Hall N."/>
        </authorList>
    </citation>
    <scope>NUCLEOTIDE SEQUENCE [LARGE SCALE GENOMIC DNA]</scope>
    <source>
        <strain evidence="12">Ankara</strain>
    </source>
</reference>